<name>A0A4Z0PVH3_9BACT</name>
<reference evidence="3 4" key="1">
    <citation type="submission" date="2019-04" db="EMBL/GenBank/DDBJ databases">
        <authorList>
            <person name="Feng G."/>
            <person name="Zhang J."/>
            <person name="Zhu H."/>
        </authorList>
    </citation>
    <scope>NUCLEOTIDE SEQUENCE [LARGE SCALE GENOMIC DNA]</scope>
    <source>
        <strain evidence="3 4">9PBR-1</strain>
    </source>
</reference>
<dbReference type="InterPro" id="IPR026444">
    <property type="entry name" value="Secre_tail"/>
</dbReference>
<evidence type="ECO:0000259" key="2">
    <source>
        <dbReference type="Pfam" id="PF18962"/>
    </source>
</evidence>
<dbReference type="InterPro" id="IPR013431">
    <property type="entry name" value="Delta_60_rpt"/>
</dbReference>
<dbReference type="Proteomes" id="UP000298471">
    <property type="component" value="Unassembled WGS sequence"/>
</dbReference>
<dbReference type="Pfam" id="PF18962">
    <property type="entry name" value="Por_Secre_tail"/>
    <property type="match status" value="1"/>
</dbReference>
<feature type="domain" description="Secretion system C-terminal sorting" evidence="2">
    <location>
        <begin position="1146"/>
        <end position="1220"/>
    </location>
</feature>
<keyword evidence="4" id="KW-1185">Reference proteome</keyword>
<dbReference type="RefSeq" id="WP_135399125.1">
    <property type="nucleotide sequence ID" value="NZ_SRMB01000008.1"/>
</dbReference>
<sequence>MQKTLPLHWLAGLLLTCWNCYNSQAQSVLHDPGFGTNGRVTTAFSAPPNDNAEAVLLQPDGKLVAVGNGSNGLELARYSSNGALDPGFGTGGKVSTYTLPASSGCSNGWSSTTKVYSRTALLQPDGRIVVAGDIGSNNPSFPGGRFNWYVCRYLADGTFDTSFTPFASCGGTIGGSTVKVLRQSTGKLVVIGYNSGVGGCEGGSAQTPRILRLQTNGTQDATFTSSIIGGTSRLQIKDAYVDALDRITTIGHREFCNSSVRVVAGYTTLLHRFLANGQPDPTFGTNGEVSFSFGSNYTMGSVLVPLPTGKLLIAGSNGGASGGFVAQLLADGTLDPDFGTSGIVSQLNLGGYYPTRMVLQPDEKLLLLSGGKLLRLLANGQQDLAFGINGRVDLYSTSAGDLLLQPDGKMVAAGGNSEGFLLERFMPNPTCTQIDAGPNRGSCSGATVRLGNSTNPGAGFTYNWTVSPAIPGFSSTSGNPNVVLPVVTSTTAYTFSLTAAINGNSQCMPTSQVVITVSPNPAPNAPVASPSIVDAGQSVTLSVPSPLAGATYTWTGPGLQPTTGSTVTATPPGTSSSARYVMTAVFGSCTTQAEVQVLVRQPTTTTVWTGASSTNWFTAANWTNGVPSASVDAVVSVVGSGTYPVITTGAAMVRSLSISNGARVTQSGGTLSANGSFLNDGQFVGSNSLVTLTGPVGGASTTHFFNLTIGAAGARLAGPVELEQVLTLNGNLATNGHPLTMLSSPVGTAIVVNSPGVVTGPAIVQRAITAGPNPGLGYRHFSSPVSNTTVADLTTTGFTAVVNPNYNTSATPTSESPFPTVFGYDQSRLTLTNNLSDFDKGWFSPTTLTAPLEVGRGYTVNIGASQLVDFNGTLNNGDIALSFGRNSGPTAASAGWQLVGNPYPSGLSFARIKNSDRVNVDRAMYVFESSDTYGGSYRAYLNGIGADSVAAVGQGFFVRVTEDQTTGSLLLRNGQRLKIADGTTFRRGTTDTRPQLQLQLSDGTTARPDLTYVYFEQGATEGVDPEYDAVKLPNSNGLNLSSLATNTHLAINGMPPVTVPMVVPLVVAVPTAGIYTLNAPALSSMTTMDVYLLDAATGQQINLRLQPSYSFNSTSSVPLASRFSLSFTPARPTATASGLTAAQISVYPNPTRQQFMLLLPPIAGVKQVQAVLYNVLGQPVRQMTVTPGAQTSVDVQSLPGGVYLLRVQIGTYSIAKQVIIQ</sequence>
<evidence type="ECO:0000256" key="1">
    <source>
        <dbReference type="SAM" id="SignalP"/>
    </source>
</evidence>
<feature type="chain" id="PRO_5021507958" evidence="1">
    <location>
        <begin position="26"/>
        <end position="1221"/>
    </location>
</feature>
<evidence type="ECO:0000313" key="4">
    <source>
        <dbReference type="Proteomes" id="UP000298471"/>
    </source>
</evidence>
<dbReference type="OrthoDB" id="5524298at2"/>
<comment type="caution">
    <text evidence="3">The sequence shown here is derived from an EMBL/GenBank/DDBJ whole genome shotgun (WGS) entry which is preliminary data.</text>
</comment>
<dbReference type="AlphaFoldDB" id="A0A4Z0PVH3"/>
<protein>
    <submittedName>
        <fullName evidence="3">T9SS type A sorting domain-containing protein</fullName>
    </submittedName>
</protein>
<dbReference type="NCBIfam" id="TIGR02608">
    <property type="entry name" value="delta_60_rpt"/>
    <property type="match status" value="5"/>
</dbReference>
<dbReference type="Pfam" id="PF17164">
    <property type="entry name" value="DUF5122"/>
    <property type="match status" value="4"/>
</dbReference>
<dbReference type="Gene3D" id="2.80.10.50">
    <property type="match status" value="3"/>
</dbReference>
<dbReference type="InterPro" id="IPR011047">
    <property type="entry name" value="Quinoprotein_ADH-like_sf"/>
</dbReference>
<dbReference type="EMBL" id="SRMB01000008">
    <property type="protein sequence ID" value="TGE20981.1"/>
    <property type="molecule type" value="Genomic_DNA"/>
</dbReference>
<keyword evidence="1" id="KW-0732">Signal</keyword>
<dbReference type="SUPFAM" id="SSF50998">
    <property type="entry name" value="Quinoprotein alcohol dehydrogenase-like"/>
    <property type="match status" value="1"/>
</dbReference>
<proteinExistence type="predicted"/>
<evidence type="ECO:0000313" key="3">
    <source>
        <dbReference type="EMBL" id="TGE20981.1"/>
    </source>
</evidence>
<dbReference type="NCBIfam" id="TIGR04183">
    <property type="entry name" value="Por_Secre_tail"/>
    <property type="match status" value="1"/>
</dbReference>
<feature type="signal peptide" evidence="1">
    <location>
        <begin position="1"/>
        <end position="25"/>
    </location>
</feature>
<gene>
    <name evidence="3" type="ORF">E5K02_24770</name>
</gene>
<organism evidence="3 4">
    <name type="scientific">Hymenobacter metallicola</name>
    <dbReference type="NCBI Taxonomy" id="2563114"/>
    <lineage>
        <taxon>Bacteria</taxon>
        <taxon>Pseudomonadati</taxon>
        <taxon>Bacteroidota</taxon>
        <taxon>Cytophagia</taxon>
        <taxon>Cytophagales</taxon>
        <taxon>Hymenobacteraceae</taxon>
        <taxon>Hymenobacter</taxon>
    </lineage>
</organism>
<accession>A0A4Z0PVH3</accession>